<feature type="domain" description="CBS" evidence="3">
    <location>
        <begin position="22"/>
        <end position="78"/>
    </location>
</feature>
<dbReference type="Gene3D" id="3.10.580.10">
    <property type="entry name" value="CBS-domain"/>
    <property type="match status" value="1"/>
</dbReference>
<evidence type="ECO:0000259" key="3">
    <source>
        <dbReference type="PROSITE" id="PS51371"/>
    </source>
</evidence>
<dbReference type="Proteomes" id="UP000001660">
    <property type="component" value="Chromosome"/>
</dbReference>
<dbReference type="SMART" id="SM00116">
    <property type="entry name" value="CBS"/>
    <property type="match status" value="2"/>
</dbReference>
<dbReference type="eggNOG" id="COG0517">
    <property type="taxonomic scope" value="Bacteria"/>
</dbReference>
<dbReference type="InterPro" id="IPR051257">
    <property type="entry name" value="Diverse_CBS-Domain"/>
</dbReference>
<proteinExistence type="predicted"/>
<sequence>MRATEYFVHACDPKTLIVRQIMEDAVVTVSPSSSAMVVAELLSEHNFGSVPVTETDGTLRGLVTEFDLLKAVEQGRDLREVSVSEIMTRDVITTTEEMPLMNLIHVLQERHLIRLPVVKDRKLIGMVARRDIVFAYVKARANYWP</sequence>
<evidence type="ECO:0000256" key="1">
    <source>
        <dbReference type="ARBA" id="ARBA00023122"/>
    </source>
</evidence>
<dbReference type="CDD" id="cd02205">
    <property type="entry name" value="CBS_pair_SF"/>
    <property type="match status" value="1"/>
</dbReference>
<organism evidence="4 5">
    <name type="scientific">Nitrospira defluvii</name>
    <dbReference type="NCBI Taxonomy" id="330214"/>
    <lineage>
        <taxon>Bacteria</taxon>
        <taxon>Pseudomonadati</taxon>
        <taxon>Nitrospirota</taxon>
        <taxon>Nitrospiria</taxon>
        <taxon>Nitrospirales</taxon>
        <taxon>Nitrospiraceae</taxon>
        <taxon>Nitrospira</taxon>
    </lineage>
</organism>
<dbReference type="PANTHER" id="PTHR43080:SF2">
    <property type="entry name" value="CBS DOMAIN-CONTAINING PROTEIN"/>
    <property type="match status" value="1"/>
</dbReference>
<dbReference type="InterPro" id="IPR000644">
    <property type="entry name" value="CBS_dom"/>
</dbReference>
<dbReference type="AlphaFoldDB" id="D8PJA3"/>
<evidence type="ECO:0000256" key="2">
    <source>
        <dbReference type="PROSITE-ProRule" id="PRU00703"/>
    </source>
</evidence>
<dbReference type="InterPro" id="IPR046342">
    <property type="entry name" value="CBS_dom_sf"/>
</dbReference>
<dbReference type="STRING" id="330214.NIDE3802"/>
<keyword evidence="1 2" id="KW-0129">CBS domain</keyword>
<gene>
    <name evidence="4" type="ORF">NIDE3802</name>
</gene>
<dbReference type="SUPFAM" id="SSF54631">
    <property type="entry name" value="CBS-domain pair"/>
    <property type="match status" value="1"/>
</dbReference>
<dbReference type="Pfam" id="PF00571">
    <property type="entry name" value="CBS"/>
    <property type="match status" value="2"/>
</dbReference>
<dbReference type="PANTHER" id="PTHR43080">
    <property type="entry name" value="CBS DOMAIN-CONTAINING PROTEIN CBSX3, MITOCHONDRIAL"/>
    <property type="match status" value="1"/>
</dbReference>
<protein>
    <recommendedName>
        <fullName evidence="3">CBS domain-containing protein</fullName>
    </recommendedName>
</protein>
<dbReference type="KEGG" id="nde:NIDE3802"/>
<dbReference type="HOGENOM" id="CLU_040681_9_3_0"/>
<feature type="domain" description="CBS" evidence="3">
    <location>
        <begin position="87"/>
        <end position="142"/>
    </location>
</feature>
<name>D8PJA3_9BACT</name>
<evidence type="ECO:0000313" key="5">
    <source>
        <dbReference type="Proteomes" id="UP000001660"/>
    </source>
</evidence>
<dbReference type="EMBL" id="FP929003">
    <property type="protein sequence ID" value="CBK43477.1"/>
    <property type="molecule type" value="Genomic_DNA"/>
</dbReference>
<evidence type="ECO:0000313" key="4">
    <source>
        <dbReference type="EMBL" id="CBK43477.1"/>
    </source>
</evidence>
<keyword evidence="5" id="KW-1185">Reference proteome</keyword>
<dbReference type="PROSITE" id="PS51371">
    <property type="entry name" value="CBS"/>
    <property type="match status" value="2"/>
</dbReference>
<accession>D8PJA3</accession>
<reference evidence="4 5" key="1">
    <citation type="journal article" date="2010" name="Proc. Natl. Acad. Sci. U.S.A.">
        <title>A Nitrospira metagenome illuminates the physiology and evolution of globally important nitrite-oxidizing bacteria.</title>
        <authorList>
            <person name="Lucker S."/>
            <person name="Wagner M."/>
            <person name="Maixner F."/>
            <person name="Pelletier E."/>
            <person name="Koch H."/>
            <person name="Vacherie B."/>
            <person name="Rattei T."/>
            <person name="Sinninghe Damste J."/>
            <person name="Spieck E."/>
            <person name="Le Paslier D."/>
            <person name="Daims H."/>
        </authorList>
    </citation>
    <scope>NUCLEOTIDE SEQUENCE [LARGE SCALE GENOMIC DNA]</scope>
</reference>